<keyword evidence="3" id="KW-1185">Reference proteome</keyword>
<dbReference type="RefSeq" id="WP_146601058.1">
    <property type="nucleotide sequence ID" value="NZ_SJPY01000006.1"/>
</dbReference>
<feature type="domain" description="ABM" evidence="1">
    <location>
        <begin position="3"/>
        <end position="91"/>
    </location>
</feature>
<dbReference type="Pfam" id="PF03992">
    <property type="entry name" value="ABM"/>
    <property type="match status" value="1"/>
</dbReference>
<dbReference type="Proteomes" id="UP000315471">
    <property type="component" value="Unassembled WGS sequence"/>
</dbReference>
<gene>
    <name evidence="2" type="primary">ycnE</name>
    <name evidence="2" type="ORF">Q31b_37940</name>
</gene>
<dbReference type="OrthoDB" id="5241825at2"/>
<reference evidence="2 3" key="1">
    <citation type="submission" date="2019-02" db="EMBL/GenBank/DDBJ databases">
        <title>Deep-cultivation of Planctomycetes and their phenomic and genomic characterization uncovers novel biology.</title>
        <authorList>
            <person name="Wiegand S."/>
            <person name="Jogler M."/>
            <person name="Boedeker C."/>
            <person name="Pinto D."/>
            <person name="Vollmers J."/>
            <person name="Rivas-Marin E."/>
            <person name="Kohn T."/>
            <person name="Peeters S.H."/>
            <person name="Heuer A."/>
            <person name="Rast P."/>
            <person name="Oberbeckmann S."/>
            <person name="Bunk B."/>
            <person name="Jeske O."/>
            <person name="Meyerdierks A."/>
            <person name="Storesund J.E."/>
            <person name="Kallscheuer N."/>
            <person name="Luecker S."/>
            <person name="Lage O.M."/>
            <person name="Pohl T."/>
            <person name="Merkel B.J."/>
            <person name="Hornburger P."/>
            <person name="Mueller R.-W."/>
            <person name="Bruemmer F."/>
            <person name="Labrenz M."/>
            <person name="Spormann A.M."/>
            <person name="Op Den Camp H."/>
            <person name="Overmann J."/>
            <person name="Amann R."/>
            <person name="Jetten M.S.M."/>
            <person name="Mascher T."/>
            <person name="Medema M.H."/>
            <person name="Devos D.P."/>
            <person name="Kaster A.-K."/>
            <person name="Ovreas L."/>
            <person name="Rohde M."/>
            <person name="Galperin M.Y."/>
            <person name="Jogler C."/>
        </authorList>
    </citation>
    <scope>NUCLEOTIDE SEQUENCE [LARGE SCALE GENOMIC DNA]</scope>
    <source>
        <strain evidence="2 3">Q31b</strain>
    </source>
</reference>
<dbReference type="InterPro" id="IPR007138">
    <property type="entry name" value="ABM_dom"/>
</dbReference>
<comment type="caution">
    <text evidence="2">The sequence shown here is derived from an EMBL/GenBank/DDBJ whole genome shotgun (WGS) entry which is preliminary data.</text>
</comment>
<accession>A0A5C6DUI7</accession>
<dbReference type="PANTHER" id="PTHR33336">
    <property type="entry name" value="QUINOL MONOOXYGENASE YGIN-RELATED"/>
    <property type="match status" value="1"/>
</dbReference>
<keyword evidence="2" id="KW-0503">Monooxygenase</keyword>
<dbReference type="AlphaFoldDB" id="A0A5C6DUI7"/>
<dbReference type="GO" id="GO:0004497">
    <property type="term" value="F:monooxygenase activity"/>
    <property type="evidence" value="ECO:0007669"/>
    <property type="project" value="UniProtKB-KW"/>
</dbReference>
<evidence type="ECO:0000313" key="3">
    <source>
        <dbReference type="Proteomes" id="UP000315471"/>
    </source>
</evidence>
<dbReference type="SUPFAM" id="SSF54909">
    <property type="entry name" value="Dimeric alpha+beta barrel"/>
    <property type="match status" value="1"/>
</dbReference>
<evidence type="ECO:0000313" key="2">
    <source>
        <dbReference type="EMBL" id="TWU38716.1"/>
    </source>
</evidence>
<protein>
    <submittedName>
        <fullName evidence="2">Putative monooxygenase YcnE</fullName>
        <ecNumber evidence="2">1.-.-.-</ecNumber>
    </submittedName>
</protein>
<dbReference type="EMBL" id="SJPY01000006">
    <property type="protein sequence ID" value="TWU38716.1"/>
    <property type="molecule type" value="Genomic_DNA"/>
</dbReference>
<sequence>MSISKRITIKATLNNEPHLLELLKGMVAESKKEHGCLAYDLYQQTHNPREFSLMERWESEEDLEAHKQSEHFKYFVLKAPELIEDKSSVELIHHA</sequence>
<keyword evidence="2" id="KW-0560">Oxidoreductase</keyword>
<proteinExistence type="predicted"/>
<dbReference type="EC" id="1.-.-.-" evidence="2"/>
<dbReference type="InterPro" id="IPR050744">
    <property type="entry name" value="AI-2_Isomerase_LsrG"/>
</dbReference>
<organism evidence="2 3">
    <name type="scientific">Novipirellula aureliae</name>
    <dbReference type="NCBI Taxonomy" id="2527966"/>
    <lineage>
        <taxon>Bacteria</taxon>
        <taxon>Pseudomonadati</taxon>
        <taxon>Planctomycetota</taxon>
        <taxon>Planctomycetia</taxon>
        <taxon>Pirellulales</taxon>
        <taxon>Pirellulaceae</taxon>
        <taxon>Novipirellula</taxon>
    </lineage>
</organism>
<evidence type="ECO:0000259" key="1">
    <source>
        <dbReference type="PROSITE" id="PS51725"/>
    </source>
</evidence>
<dbReference type="InterPro" id="IPR011008">
    <property type="entry name" value="Dimeric_a/b-barrel"/>
</dbReference>
<dbReference type="PROSITE" id="PS51725">
    <property type="entry name" value="ABM"/>
    <property type="match status" value="1"/>
</dbReference>
<dbReference type="Gene3D" id="3.30.70.100">
    <property type="match status" value="1"/>
</dbReference>
<dbReference type="PANTHER" id="PTHR33336:SF15">
    <property type="entry name" value="ABM DOMAIN-CONTAINING PROTEIN"/>
    <property type="match status" value="1"/>
</dbReference>
<name>A0A5C6DUI7_9BACT</name>